<evidence type="ECO:0000256" key="1">
    <source>
        <dbReference type="ARBA" id="ARBA00006678"/>
    </source>
</evidence>
<dbReference type="InterPro" id="IPR015847">
    <property type="entry name" value="ExoRNase_PH_dom2"/>
</dbReference>
<dbReference type="PANTHER" id="PTHR11953:SF0">
    <property type="entry name" value="EXOSOME COMPLEX COMPONENT RRP41"/>
    <property type="match status" value="1"/>
</dbReference>
<dbReference type="InterPro" id="IPR050080">
    <property type="entry name" value="RNase_PH"/>
</dbReference>
<keyword evidence="5" id="KW-1185">Reference proteome</keyword>
<protein>
    <recommendedName>
        <fullName evidence="6">Ribosomal protein S5 domain 2-like protein</fullName>
    </recommendedName>
</protein>
<dbReference type="InterPro" id="IPR036345">
    <property type="entry name" value="ExoRNase_PH_dom2_sf"/>
</dbReference>
<reference evidence="4 5" key="1">
    <citation type="journal article" date="2024" name="Nat. Commun.">
        <title>Phylogenomics reveals the evolutionary origins of lichenization in chlorophyte algae.</title>
        <authorList>
            <person name="Puginier C."/>
            <person name="Libourel C."/>
            <person name="Otte J."/>
            <person name="Skaloud P."/>
            <person name="Haon M."/>
            <person name="Grisel S."/>
            <person name="Petersen M."/>
            <person name="Berrin J.G."/>
            <person name="Delaux P.M."/>
            <person name="Dal Grande F."/>
            <person name="Keller J."/>
        </authorList>
    </citation>
    <scope>NUCLEOTIDE SEQUENCE [LARGE SCALE GENOMIC DNA]</scope>
    <source>
        <strain evidence="4 5">SAG 216-7</strain>
    </source>
</reference>
<sequence>MEFVSPEGLRLDGRRPKELRALRCQLGPLPQADGSALFEMGNTKVIATVYGPKVADNRSQALHDRAIVKCDYAEAAFSTGNRRQRRGRGDRKTTELASTIRSALEHTILLDLFPRAQIGVSVQVLQVDGSVLGACINAAMLALANAGIPLRDMIAATTAGYLESTPLLDLNFLETTGAGPEVTLALHPNLDKVVVLTEDSTIAAEPFEAVTELAQQGCKAVAQFMRAQLLQHVQTIATVRGLAAL</sequence>
<name>A0ABR2YRU2_9CHLO</name>
<evidence type="ECO:0000313" key="4">
    <source>
        <dbReference type="EMBL" id="KAK9909315.1"/>
    </source>
</evidence>
<dbReference type="EMBL" id="JALJOT010000006">
    <property type="protein sequence ID" value="KAK9909315.1"/>
    <property type="molecule type" value="Genomic_DNA"/>
</dbReference>
<evidence type="ECO:0000259" key="3">
    <source>
        <dbReference type="Pfam" id="PF03725"/>
    </source>
</evidence>
<dbReference type="Gene3D" id="3.30.230.70">
    <property type="entry name" value="GHMP Kinase, N-terminal domain"/>
    <property type="match status" value="1"/>
</dbReference>
<dbReference type="SUPFAM" id="SSF55666">
    <property type="entry name" value="Ribonuclease PH domain 2-like"/>
    <property type="match status" value="1"/>
</dbReference>
<comment type="similarity">
    <text evidence="1">Belongs to the RNase PH family.</text>
</comment>
<feature type="domain" description="Exoribonuclease phosphorolytic" evidence="2">
    <location>
        <begin position="18"/>
        <end position="149"/>
    </location>
</feature>
<accession>A0ABR2YRU2</accession>
<dbReference type="Pfam" id="PF01138">
    <property type="entry name" value="RNase_PH"/>
    <property type="match status" value="1"/>
</dbReference>
<dbReference type="PANTHER" id="PTHR11953">
    <property type="entry name" value="EXOSOME COMPLEX COMPONENT"/>
    <property type="match status" value="1"/>
</dbReference>
<gene>
    <name evidence="4" type="ORF">WJX75_000411</name>
</gene>
<comment type="caution">
    <text evidence="4">The sequence shown here is derived from an EMBL/GenBank/DDBJ whole genome shotgun (WGS) entry which is preliminary data.</text>
</comment>
<dbReference type="SUPFAM" id="SSF54211">
    <property type="entry name" value="Ribosomal protein S5 domain 2-like"/>
    <property type="match status" value="1"/>
</dbReference>
<feature type="domain" description="Exoribonuclease phosphorolytic" evidence="3">
    <location>
        <begin position="152"/>
        <end position="216"/>
    </location>
</feature>
<dbReference type="Proteomes" id="UP001491310">
    <property type="component" value="Unassembled WGS sequence"/>
</dbReference>
<proteinExistence type="inferred from homology"/>
<dbReference type="Pfam" id="PF03725">
    <property type="entry name" value="RNase_PH_C"/>
    <property type="match status" value="1"/>
</dbReference>
<organism evidence="4 5">
    <name type="scientific">Coccomyxa subellipsoidea</name>
    <dbReference type="NCBI Taxonomy" id="248742"/>
    <lineage>
        <taxon>Eukaryota</taxon>
        <taxon>Viridiplantae</taxon>
        <taxon>Chlorophyta</taxon>
        <taxon>core chlorophytes</taxon>
        <taxon>Trebouxiophyceae</taxon>
        <taxon>Trebouxiophyceae incertae sedis</taxon>
        <taxon>Coccomyxaceae</taxon>
        <taxon>Coccomyxa</taxon>
    </lineage>
</organism>
<dbReference type="InterPro" id="IPR001247">
    <property type="entry name" value="ExoRNase_PH_dom1"/>
</dbReference>
<evidence type="ECO:0008006" key="6">
    <source>
        <dbReference type="Google" id="ProtNLM"/>
    </source>
</evidence>
<evidence type="ECO:0000313" key="5">
    <source>
        <dbReference type="Proteomes" id="UP001491310"/>
    </source>
</evidence>
<dbReference type="InterPro" id="IPR027408">
    <property type="entry name" value="PNPase/RNase_PH_dom_sf"/>
</dbReference>
<dbReference type="InterPro" id="IPR020568">
    <property type="entry name" value="Ribosomal_Su5_D2-typ_SF"/>
</dbReference>
<evidence type="ECO:0000259" key="2">
    <source>
        <dbReference type="Pfam" id="PF01138"/>
    </source>
</evidence>